<dbReference type="InterPro" id="IPR004046">
    <property type="entry name" value="GST_C"/>
</dbReference>
<dbReference type="SUPFAM" id="SSF47616">
    <property type="entry name" value="GST C-terminal domain-like"/>
    <property type="match status" value="1"/>
</dbReference>
<dbReference type="PANTHER" id="PTHR11571">
    <property type="entry name" value="GLUTATHIONE S-TRANSFERASE"/>
    <property type="match status" value="1"/>
</dbReference>
<dbReference type="Pfam" id="PF14497">
    <property type="entry name" value="GST_C_3"/>
    <property type="match status" value="1"/>
</dbReference>
<organism evidence="2 3">
    <name type="scientific">Aplysia californica</name>
    <name type="common">California sea hare</name>
    <dbReference type="NCBI Taxonomy" id="6500"/>
    <lineage>
        <taxon>Eukaryota</taxon>
        <taxon>Metazoa</taxon>
        <taxon>Spiralia</taxon>
        <taxon>Lophotrochozoa</taxon>
        <taxon>Mollusca</taxon>
        <taxon>Gastropoda</taxon>
        <taxon>Heterobranchia</taxon>
        <taxon>Euthyneura</taxon>
        <taxon>Tectipleura</taxon>
        <taxon>Aplysiida</taxon>
        <taxon>Aplysioidea</taxon>
        <taxon>Aplysiidae</taxon>
        <taxon>Aplysia</taxon>
    </lineage>
</organism>
<name>A0ABM1A9D2_APLCA</name>
<dbReference type="InterPro" id="IPR010987">
    <property type="entry name" value="Glutathione-S-Trfase_C-like"/>
</dbReference>
<dbReference type="Proteomes" id="UP000694888">
    <property type="component" value="Unplaced"/>
</dbReference>
<dbReference type="GeneID" id="106013091"/>
<feature type="domain" description="GST C-terminal" evidence="1">
    <location>
        <begin position="26"/>
        <end position="145"/>
    </location>
</feature>
<accession>A0ABM1A9D2</accession>
<proteinExistence type="predicted"/>
<dbReference type="InterPro" id="IPR050213">
    <property type="entry name" value="GST_superfamily"/>
</dbReference>
<dbReference type="InterPro" id="IPR036282">
    <property type="entry name" value="Glutathione-S-Trfase_C_sf"/>
</dbReference>
<keyword evidence="2" id="KW-1185">Reference proteome</keyword>
<gene>
    <name evidence="3" type="primary">LOC106013091</name>
</gene>
<reference evidence="3" key="1">
    <citation type="submission" date="2025-08" db="UniProtKB">
        <authorList>
            <consortium name="RefSeq"/>
        </authorList>
    </citation>
    <scope>IDENTIFICATION</scope>
</reference>
<evidence type="ECO:0000313" key="3">
    <source>
        <dbReference type="RefSeq" id="XP_012943330.1"/>
    </source>
</evidence>
<protein>
    <submittedName>
        <fullName evidence="3">Glutathione S-transferase</fullName>
    </submittedName>
</protein>
<evidence type="ECO:0000259" key="1">
    <source>
        <dbReference type="PROSITE" id="PS50405"/>
    </source>
</evidence>
<dbReference type="Gene3D" id="1.20.1050.130">
    <property type="match status" value="1"/>
</dbReference>
<dbReference type="PROSITE" id="PS50405">
    <property type="entry name" value="GST_CTER"/>
    <property type="match status" value="1"/>
</dbReference>
<sequence length="145" mass="16577">MDDKTFGHSIAITVYLANIYGFYGETNLDRLSLDEVNHAANDLFRLAWAAIQTSDNDEKKQMVDSLADKVPSYLQYFEDTLEASNTDFFLGSNITVSDICVYDILWRLQVRGLASVENFPKVDYLMSLVEQRLANVNFKRGEPLY</sequence>
<evidence type="ECO:0000313" key="2">
    <source>
        <dbReference type="Proteomes" id="UP000694888"/>
    </source>
</evidence>
<dbReference type="RefSeq" id="XP_012943330.1">
    <property type="nucleotide sequence ID" value="XM_013087876.1"/>
</dbReference>